<dbReference type="GO" id="GO:0005524">
    <property type="term" value="F:ATP binding"/>
    <property type="evidence" value="ECO:0007669"/>
    <property type="project" value="InterPro"/>
</dbReference>
<dbReference type="SUPFAM" id="SSF56112">
    <property type="entry name" value="Protein kinase-like (PK-like)"/>
    <property type="match status" value="1"/>
</dbReference>
<dbReference type="InterPro" id="IPR000719">
    <property type="entry name" value="Prot_kinase_dom"/>
</dbReference>
<dbReference type="Pfam" id="PF07714">
    <property type="entry name" value="PK_Tyr_Ser-Thr"/>
    <property type="match status" value="1"/>
</dbReference>
<dbReference type="InterPro" id="IPR011009">
    <property type="entry name" value="Kinase-like_dom_sf"/>
</dbReference>
<dbReference type="Proteomes" id="UP000022910">
    <property type="component" value="Unassembled WGS sequence"/>
</dbReference>
<reference evidence="2 3" key="1">
    <citation type="submission" date="2014-02" db="EMBL/GenBank/DDBJ databases">
        <title>Single nucleus genome sequencing reveals high similarity among nuclei of an endomycorrhizal fungus.</title>
        <authorList>
            <person name="Lin K."/>
            <person name="Geurts R."/>
            <person name="Zhang Z."/>
            <person name="Limpens E."/>
            <person name="Saunders D.G."/>
            <person name="Mu D."/>
            <person name="Pang E."/>
            <person name="Cao H."/>
            <person name="Cha H."/>
            <person name="Lin T."/>
            <person name="Zhou Q."/>
            <person name="Shang Y."/>
            <person name="Li Y."/>
            <person name="Ivanov S."/>
            <person name="Sharma T."/>
            <person name="Velzen R.V."/>
            <person name="Ruijter N.D."/>
            <person name="Aanen D.K."/>
            <person name="Win J."/>
            <person name="Kamoun S."/>
            <person name="Bisseling T."/>
            <person name="Huang S."/>
        </authorList>
    </citation>
    <scope>NUCLEOTIDE SEQUENCE [LARGE SCALE GENOMIC DNA]</scope>
    <source>
        <strain evidence="3">DAOM197198w</strain>
    </source>
</reference>
<dbReference type="EMBL" id="JEMT01002878">
    <property type="protein sequence ID" value="EXX79515.1"/>
    <property type="molecule type" value="Genomic_DNA"/>
</dbReference>
<dbReference type="InterPro" id="IPR050167">
    <property type="entry name" value="Ser_Thr_protein_kinase"/>
</dbReference>
<organism evidence="2 3">
    <name type="scientific">Rhizophagus irregularis (strain DAOM 197198w)</name>
    <name type="common">Glomus intraradices</name>
    <dbReference type="NCBI Taxonomy" id="1432141"/>
    <lineage>
        <taxon>Eukaryota</taxon>
        <taxon>Fungi</taxon>
        <taxon>Fungi incertae sedis</taxon>
        <taxon>Mucoromycota</taxon>
        <taxon>Glomeromycotina</taxon>
        <taxon>Glomeromycetes</taxon>
        <taxon>Glomerales</taxon>
        <taxon>Glomeraceae</taxon>
        <taxon>Rhizophagus</taxon>
    </lineage>
</organism>
<sequence length="345" mass="39787">MVKPSGNKVIDDFIRETQISFVKMEGKLEFVPYEQFKNVEFIAEGGFSKIYKATWIDGPIKSYRNYNSKKEIRLNNYTVVLKKLNNSKSITSKELNEAWIGYNSHISKYFGITQDPITQDTTIIMPYYDSGDLIYYITNNFYNASWYEKLKNLRKIIIGLANMHSVNIMHRDLHSGNILFNEVDAVISDLGISKAAVESSDDGNEIYGNIPYIAPEIFDRQKYTKASDVYSFGMIMWELMTGRRPFWDQNHDIYLIIEICDGLRPPIVTNAPEGYTGLMKECWNPDPKRRPNATSICNKIDKMYMKEWNNRNKNPTKIIKSPDIGPVIINNPSATYKSRSLSGHD</sequence>
<gene>
    <name evidence="2" type="ORF">RirG_004840</name>
</gene>
<dbReference type="Gene3D" id="1.10.510.10">
    <property type="entry name" value="Transferase(Phosphotransferase) domain 1"/>
    <property type="match status" value="1"/>
</dbReference>
<dbReference type="PROSITE" id="PS50011">
    <property type="entry name" value="PROTEIN_KINASE_DOM"/>
    <property type="match status" value="1"/>
</dbReference>
<comment type="caution">
    <text evidence="2">The sequence shown here is derived from an EMBL/GenBank/DDBJ whole genome shotgun (WGS) entry which is preliminary data.</text>
</comment>
<keyword evidence="3" id="KW-1185">Reference proteome</keyword>
<proteinExistence type="predicted"/>
<evidence type="ECO:0000313" key="3">
    <source>
        <dbReference type="Proteomes" id="UP000022910"/>
    </source>
</evidence>
<dbReference type="AlphaFoldDB" id="A0A015KIQ3"/>
<dbReference type="PANTHER" id="PTHR23257">
    <property type="entry name" value="SERINE-THREONINE PROTEIN KINASE"/>
    <property type="match status" value="1"/>
</dbReference>
<dbReference type="PANTHER" id="PTHR23257:SF963">
    <property type="entry name" value="AT08303P"/>
    <property type="match status" value="1"/>
</dbReference>
<evidence type="ECO:0000313" key="2">
    <source>
        <dbReference type="EMBL" id="EXX79515.1"/>
    </source>
</evidence>
<dbReference type="GO" id="GO:0004672">
    <property type="term" value="F:protein kinase activity"/>
    <property type="evidence" value="ECO:0007669"/>
    <property type="project" value="InterPro"/>
</dbReference>
<feature type="domain" description="Protein kinase" evidence="1">
    <location>
        <begin position="36"/>
        <end position="305"/>
    </location>
</feature>
<dbReference type="GO" id="GO:0007165">
    <property type="term" value="P:signal transduction"/>
    <property type="evidence" value="ECO:0007669"/>
    <property type="project" value="TreeGrafter"/>
</dbReference>
<accession>A0A015KIQ3</accession>
<dbReference type="GO" id="GO:0005737">
    <property type="term" value="C:cytoplasm"/>
    <property type="evidence" value="ECO:0007669"/>
    <property type="project" value="TreeGrafter"/>
</dbReference>
<dbReference type="HOGENOM" id="CLU_000288_7_34_1"/>
<dbReference type="PRINTS" id="PR00109">
    <property type="entry name" value="TYRKINASE"/>
</dbReference>
<protein>
    <submittedName>
        <fullName evidence="2">Bck1p</fullName>
    </submittedName>
</protein>
<name>A0A015KIQ3_RHIIW</name>
<dbReference type="InterPro" id="IPR001245">
    <property type="entry name" value="Ser-Thr/Tyr_kinase_cat_dom"/>
</dbReference>
<evidence type="ECO:0000259" key="1">
    <source>
        <dbReference type="PROSITE" id="PS50011"/>
    </source>
</evidence>
<dbReference type="STRING" id="1432141.A0A015KIQ3"/>